<dbReference type="InterPro" id="IPR042266">
    <property type="entry name" value="PPPDE_sf"/>
</dbReference>
<name>A0A835SQJ8_9CHLO</name>
<dbReference type="PROSITE" id="PS51858">
    <property type="entry name" value="PPPDE"/>
    <property type="match status" value="1"/>
</dbReference>
<dbReference type="Gene3D" id="3.90.1720.30">
    <property type="entry name" value="PPPDE domains"/>
    <property type="match status" value="1"/>
</dbReference>
<evidence type="ECO:0000256" key="1">
    <source>
        <dbReference type="ARBA" id="ARBA00008140"/>
    </source>
</evidence>
<gene>
    <name evidence="6" type="ORF">HYH02_013353</name>
</gene>
<sequence length="214" mass="22933">MAPVVLNIYDLAPQNQWTIFCGVGIFHSGVEVHGVEYAYGQHDYDYSGIFATNPRDAPGQVVFRESILMGETHLSQAEIHALVQRMGNDYKGTNYHLLQRNCNHFANDLCVQLVGKEAPTWINRLAGIAVMLHCLIPPSWVPPLQTPSAAPIDYDGHVAGGIGGGGRKDHRGDEAKSLLGSGGGGGPGQRSDVYGERLNPSAMLPSAAASSTRI</sequence>
<dbReference type="GO" id="GO:0016579">
    <property type="term" value="P:protein deubiquitination"/>
    <property type="evidence" value="ECO:0007669"/>
    <property type="project" value="TreeGrafter"/>
</dbReference>
<organism evidence="6 7">
    <name type="scientific">Chlamydomonas schloesseri</name>
    <dbReference type="NCBI Taxonomy" id="2026947"/>
    <lineage>
        <taxon>Eukaryota</taxon>
        <taxon>Viridiplantae</taxon>
        <taxon>Chlorophyta</taxon>
        <taxon>core chlorophytes</taxon>
        <taxon>Chlorophyceae</taxon>
        <taxon>CS clade</taxon>
        <taxon>Chlamydomonadales</taxon>
        <taxon>Chlamydomonadaceae</taxon>
        <taxon>Chlamydomonas</taxon>
    </lineage>
</organism>
<evidence type="ECO:0000313" key="7">
    <source>
        <dbReference type="Proteomes" id="UP000613740"/>
    </source>
</evidence>
<keyword evidence="2" id="KW-0645">Protease</keyword>
<dbReference type="GO" id="GO:0101005">
    <property type="term" value="F:deubiquitinase activity"/>
    <property type="evidence" value="ECO:0007669"/>
    <property type="project" value="TreeGrafter"/>
</dbReference>
<evidence type="ECO:0000256" key="3">
    <source>
        <dbReference type="ARBA" id="ARBA00022801"/>
    </source>
</evidence>
<dbReference type="OrthoDB" id="412286at2759"/>
<accession>A0A835SQJ8</accession>
<feature type="compositionally biased region" description="Low complexity" evidence="4">
    <location>
        <begin position="200"/>
        <end position="214"/>
    </location>
</feature>
<dbReference type="Pfam" id="PF05903">
    <property type="entry name" value="Peptidase_C97"/>
    <property type="match status" value="1"/>
</dbReference>
<keyword evidence="3" id="KW-0378">Hydrolase</keyword>
<dbReference type="PANTHER" id="PTHR12378">
    <property type="entry name" value="DESUMOYLATING ISOPEPTIDASE"/>
    <property type="match status" value="1"/>
</dbReference>
<comment type="caution">
    <text evidence="6">The sequence shown here is derived from an EMBL/GenBank/DDBJ whole genome shotgun (WGS) entry which is preliminary data.</text>
</comment>
<dbReference type="InterPro" id="IPR008580">
    <property type="entry name" value="PPPDE_dom"/>
</dbReference>
<feature type="region of interest" description="Disordered" evidence="4">
    <location>
        <begin position="161"/>
        <end position="214"/>
    </location>
</feature>
<evidence type="ECO:0000256" key="4">
    <source>
        <dbReference type="SAM" id="MobiDB-lite"/>
    </source>
</evidence>
<evidence type="ECO:0000259" key="5">
    <source>
        <dbReference type="PROSITE" id="PS51858"/>
    </source>
</evidence>
<proteinExistence type="inferred from homology"/>
<keyword evidence="7" id="KW-1185">Reference proteome</keyword>
<feature type="domain" description="PPPDE" evidence="5">
    <location>
        <begin position="2"/>
        <end position="140"/>
    </location>
</feature>
<feature type="compositionally biased region" description="Basic and acidic residues" evidence="4">
    <location>
        <begin position="166"/>
        <end position="176"/>
    </location>
</feature>
<dbReference type="SMART" id="SM01179">
    <property type="entry name" value="DUF862"/>
    <property type="match status" value="1"/>
</dbReference>
<evidence type="ECO:0000256" key="2">
    <source>
        <dbReference type="ARBA" id="ARBA00022670"/>
    </source>
</evidence>
<reference evidence="6" key="1">
    <citation type="journal article" date="2020" name="bioRxiv">
        <title>Comparative genomics of Chlamydomonas.</title>
        <authorList>
            <person name="Craig R.J."/>
            <person name="Hasan A.R."/>
            <person name="Ness R.W."/>
            <person name="Keightley P.D."/>
        </authorList>
    </citation>
    <scope>NUCLEOTIDE SEQUENCE</scope>
    <source>
        <strain evidence="6">CCAP 11/173</strain>
    </source>
</reference>
<comment type="similarity">
    <text evidence="1">Belongs to the DeSI family.</text>
</comment>
<dbReference type="GO" id="GO:0006508">
    <property type="term" value="P:proteolysis"/>
    <property type="evidence" value="ECO:0007669"/>
    <property type="project" value="UniProtKB-KW"/>
</dbReference>
<dbReference type="Proteomes" id="UP000613740">
    <property type="component" value="Unassembled WGS sequence"/>
</dbReference>
<evidence type="ECO:0000313" key="6">
    <source>
        <dbReference type="EMBL" id="KAG2431364.1"/>
    </source>
</evidence>
<dbReference type="EMBL" id="JAEHOD010000073">
    <property type="protein sequence ID" value="KAG2431364.1"/>
    <property type="molecule type" value="Genomic_DNA"/>
</dbReference>
<protein>
    <recommendedName>
        <fullName evidence="5">PPPDE domain-containing protein</fullName>
    </recommendedName>
</protein>
<dbReference type="AlphaFoldDB" id="A0A835SQJ8"/>
<dbReference type="PANTHER" id="PTHR12378:SF80">
    <property type="entry name" value="IP06716P-RELATED"/>
    <property type="match status" value="1"/>
</dbReference>